<feature type="coiled-coil region" evidence="1">
    <location>
        <begin position="251"/>
        <end position="302"/>
    </location>
</feature>
<evidence type="ECO:0000256" key="1">
    <source>
        <dbReference type="SAM" id="Coils"/>
    </source>
</evidence>
<sequence>MNMAPSSPVSLSGLFKKLGFGSDDPTGHVQLGSLEDLQGQEDLLPIPKPGGVRPDVDLYAPTKLSPPNAMAYDQYFPPEPIMSPKGAKFIPGGTFETRQVARFQQLDIELAPYEGLADKLEEQRAEVERLLNYVRVAEAARVAARENVSKLERALKVAEKRSLFQSATRHEQQLALLHSQLDAARDAAAAAVAQEDMGRVLLEEPQRLLDKLEAEGRVQKALTDEQLLILDALYAGPDKGDAAENAAEATVQQLTQRERQVRQALEHHKEAHRLLDSAVLNLERANLAVEKLNTQMRLSEEQGMGPTFGWISSTQLRSALKLFLKAVEEECRAGLAASSFTPLARSEEQEPGSVDRLLRQLDWDTVDAAFKDIAKRERREQELPLRLREVYRDLLESLQWQARFVANIEADARRTEDAASKAKQALWDERVRLLYLGEDRFPVPASPTGPLQHAGAPSPQAAPQPGRLAKQQSWGKLARLISL</sequence>
<feature type="region of interest" description="Disordered" evidence="2">
    <location>
        <begin position="444"/>
        <end position="473"/>
    </location>
</feature>
<accession>A0A1Y1IHG6</accession>
<dbReference type="AlphaFoldDB" id="A0A1Y1IHG6"/>
<evidence type="ECO:0000313" key="4">
    <source>
        <dbReference type="Proteomes" id="UP000054558"/>
    </source>
</evidence>
<keyword evidence="1" id="KW-0175">Coiled coil</keyword>
<feature type="coiled-coil region" evidence="1">
    <location>
        <begin position="113"/>
        <end position="187"/>
    </location>
</feature>
<evidence type="ECO:0000256" key="2">
    <source>
        <dbReference type="SAM" id="MobiDB-lite"/>
    </source>
</evidence>
<gene>
    <name evidence="3" type="ORF">KFL_006250040</name>
</gene>
<name>A0A1Y1IHG6_KLENI</name>
<dbReference type="EMBL" id="DF237574">
    <property type="protein sequence ID" value="GAQ90310.1"/>
    <property type="molecule type" value="Genomic_DNA"/>
</dbReference>
<dbReference type="Proteomes" id="UP000054558">
    <property type="component" value="Unassembled WGS sequence"/>
</dbReference>
<dbReference type="PANTHER" id="PTHR21974">
    <property type="entry name" value="RE15880P"/>
    <property type="match status" value="1"/>
</dbReference>
<organism evidence="3 4">
    <name type="scientific">Klebsormidium nitens</name>
    <name type="common">Green alga</name>
    <name type="synonym">Ulothrix nitens</name>
    <dbReference type="NCBI Taxonomy" id="105231"/>
    <lineage>
        <taxon>Eukaryota</taxon>
        <taxon>Viridiplantae</taxon>
        <taxon>Streptophyta</taxon>
        <taxon>Klebsormidiophyceae</taxon>
        <taxon>Klebsormidiales</taxon>
        <taxon>Klebsormidiaceae</taxon>
        <taxon>Klebsormidium</taxon>
    </lineage>
</organism>
<feature type="compositionally biased region" description="Low complexity" evidence="2">
    <location>
        <begin position="454"/>
        <end position="466"/>
    </location>
</feature>
<evidence type="ECO:0000313" key="3">
    <source>
        <dbReference type="EMBL" id="GAQ90310.1"/>
    </source>
</evidence>
<keyword evidence="4" id="KW-1185">Reference proteome</keyword>
<dbReference type="PANTHER" id="PTHR21974:SF2">
    <property type="entry name" value="RE15880P"/>
    <property type="match status" value="1"/>
</dbReference>
<protein>
    <submittedName>
        <fullName evidence="3">Uncharacterized protein</fullName>
    </submittedName>
</protein>
<reference evidence="3 4" key="1">
    <citation type="journal article" date="2014" name="Nat. Commun.">
        <title>Klebsormidium flaccidum genome reveals primary factors for plant terrestrial adaptation.</title>
        <authorList>
            <person name="Hori K."/>
            <person name="Maruyama F."/>
            <person name="Fujisawa T."/>
            <person name="Togashi T."/>
            <person name="Yamamoto N."/>
            <person name="Seo M."/>
            <person name="Sato S."/>
            <person name="Yamada T."/>
            <person name="Mori H."/>
            <person name="Tajima N."/>
            <person name="Moriyama T."/>
            <person name="Ikeuchi M."/>
            <person name="Watanabe M."/>
            <person name="Wada H."/>
            <person name="Kobayashi K."/>
            <person name="Saito M."/>
            <person name="Masuda T."/>
            <person name="Sasaki-Sekimoto Y."/>
            <person name="Mashiguchi K."/>
            <person name="Awai K."/>
            <person name="Shimojima M."/>
            <person name="Masuda S."/>
            <person name="Iwai M."/>
            <person name="Nobusawa T."/>
            <person name="Narise T."/>
            <person name="Kondo S."/>
            <person name="Saito H."/>
            <person name="Sato R."/>
            <person name="Murakawa M."/>
            <person name="Ihara Y."/>
            <person name="Oshima-Yamada Y."/>
            <person name="Ohtaka K."/>
            <person name="Satoh M."/>
            <person name="Sonobe K."/>
            <person name="Ishii M."/>
            <person name="Ohtani R."/>
            <person name="Kanamori-Sato M."/>
            <person name="Honoki R."/>
            <person name="Miyazaki D."/>
            <person name="Mochizuki H."/>
            <person name="Umetsu J."/>
            <person name="Higashi K."/>
            <person name="Shibata D."/>
            <person name="Kamiya Y."/>
            <person name="Sato N."/>
            <person name="Nakamura Y."/>
            <person name="Tabata S."/>
            <person name="Ida S."/>
            <person name="Kurokawa K."/>
            <person name="Ohta H."/>
        </authorList>
    </citation>
    <scope>NUCLEOTIDE SEQUENCE [LARGE SCALE GENOMIC DNA]</scope>
    <source>
        <strain evidence="3 4">NIES-2285</strain>
    </source>
</reference>
<proteinExistence type="predicted"/>